<evidence type="ECO:0000313" key="3">
    <source>
        <dbReference type="EMBL" id="PZQ62990.1"/>
    </source>
</evidence>
<evidence type="ECO:0000313" key="4">
    <source>
        <dbReference type="Proteomes" id="UP000249229"/>
    </source>
</evidence>
<feature type="region of interest" description="Disordered" evidence="1">
    <location>
        <begin position="1"/>
        <end position="32"/>
    </location>
</feature>
<name>A0A2W5RI25_9SPHN</name>
<evidence type="ECO:0000259" key="2">
    <source>
        <dbReference type="Pfam" id="PF09361"/>
    </source>
</evidence>
<dbReference type="InterPro" id="IPR018968">
    <property type="entry name" value="Phasin"/>
</dbReference>
<dbReference type="Pfam" id="PF09361">
    <property type="entry name" value="Phasin_2"/>
    <property type="match status" value="1"/>
</dbReference>
<dbReference type="NCBIfam" id="TIGR01841">
    <property type="entry name" value="phasin"/>
    <property type="match status" value="1"/>
</dbReference>
<organism evidence="3 4">
    <name type="scientific">Sphingomonas taxi</name>
    <dbReference type="NCBI Taxonomy" id="1549858"/>
    <lineage>
        <taxon>Bacteria</taxon>
        <taxon>Pseudomonadati</taxon>
        <taxon>Pseudomonadota</taxon>
        <taxon>Alphaproteobacteria</taxon>
        <taxon>Sphingomonadales</taxon>
        <taxon>Sphingomonadaceae</taxon>
        <taxon>Sphingomonas</taxon>
    </lineage>
</organism>
<feature type="domain" description="Phasin" evidence="2">
    <location>
        <begin position="146"/>
        <end position="244"/>
    </location>
</feature>
<dbReference type="EMBL" id="QFQI01000001">
    <property type="protein sequence ID" value="PZQ62990.1"/>
    <property type="molecule type" value="Genomic_DNA"/>
</dbReference>
<feature type="region of interest" description="Disordered" evidence="1">
    <location>
        <begin position="79"/>
        <end position="106"/>
    </location>
</feature>
<gene>
    <name evidence="3" type="ORF">DI544_02065</name>
</gene>
<evidence type="ECO:0000256" key="1">
    <source>
        <dbReference type="SAM" id="MobiDB-lite"/>
    </source>
</evidence>
<dbReference type="AlphaFoldDB" id="A0A2W5RI25"/>
<dbReference type="InterPro" id="IPR010127">
    <property type="entry name" value="Phasin_subfam-1"/>
</dbReference>
<sequence length="256" mass="26228">MADETGKSGSSNPSAPKGRRARPAVARTPALGTVVPEPSAAVTVIPEPPAPAPVPAILAAPTAEESAPAPVVVEAAADVPETPPAPAAAPEIPSAAPAAPLAEKEDEMNETVTSFAEKAQEQTKTAFANVGEQTRGAVEKGRKVAEDIAEFGKGNVEALVESARIAAQGFETLGHDAAAFARARYDSTASVFQTLASVKSPTELVQIQAEFVRSSFDAVVKEASRSTEATLKLAGDVAKPLQNRLAVAADKFRTAA</sequence>
<protein>
    <submittedName>
        <fullName evidence="3">Phasin</fullName>
    </submittedName>
</protein>
<dbReference type="Proteomes" id="UP000249229">
    <property type="component" value="Unassembled WGS sequence"/>
</dbReference>
<feature type="compositionally biased region" description="Low complexity" evidence="1">
    <location>
        <begin position="88"/>
        <end position="101"/>
    </location>
</feature>
<reference evidence="3 4" key="1">
    <citation type="submission" date="2017-08" db="EMBL/GenBank/DDBJ databases">
        <title>Infants hospitalized years apart are colonized by the same room-sourced microbial strains.</title>
        <authorList>
            <person name="Brooks B."/>
            <person name="Olm M.R."/>
            <person name="Firek B.A."/>
            <person name="Baker R."/>
            <person name="Thomas B.C."/>
            <person name="Morowitz M.J."/>
            <person name="Banfield J.F."/>
        </authorList>
    </citation>
    <scope>NUCLEOTIDE SEQUENCE [LARGE SCALE GENOMIC DNA]</scope>
    <source>
        <strain evidence="3">S2_005_001_R1_22</strain>
    </source>
</reference>
<comment type="caution">
    <text evidence="3">The sequence shown here is derived from an EMBL/GenBank/DDBJ whole genome shotgun (WGS) entry which is preliminary data.</text>
</comment>
<accession>A0A2W5RI25</accession>
<proteinExistence type="predicted"/>